<evidence type="ECO:0000313" key="2">
    <source>
        <dbReference type="Proteomes" id="UP000887566"/>
    </source>
</evidence>
<proteinExistence type="predicted"/>
<accession>A0A914WDA7</accession>
<dbReference type="Proteomes" id="UP000887566">
    <property type="component" value="Unplaced"/>
</dbReference>
<protein>
    <submittedName>
        <fullName evidence="3">Uncharacterized protein</fullName>
    </submittedName>
</protein>
<dbReference type="WBParaSite" id="PSAMB.scaffold3598size17641.g22043.t1">
    <property type="protein sequence ID" value="PSAMB.scaffold3598size17641.g22043.t1"/>
    <property type="gene ID" value="PSAMB.scaffold3598size17641.g22043"/>
</dbReference>
<sequence>MASADQRRRHFGARLLASFASTSSYHPPPSTDSPRTYNYRKSESTKMRKSLSDYVLGSKALEFAFFLQSVRRRGANISDLVFGAAIRDGGRSAQISCCCAPDAASCSGGDGGGGRRAGESRALTFFQSEAPAAF</sequence>
<name>A0A914WDA7_9BILA</name>
<feature type="region of interest" description="Disordered" evidence="1">
    <location>
        <begin position="21"/>
        <end position="44"/>
    </location>
</feature>
<evidence type="ECO:0000313" key="3">
    <source>
        <dbReference type="WBParaSite" id="PSAMB.scaffold3598size17641.g22043.t1"/>
    </source>
</evidence>
<dbReference type="AlphaFoldDB" id="A0A914WDA7"/>
<keyword evidence="2" id="KW-1185">Reference proteome</keyword>
<organism evidence="2 3">
    <name type="scientific">Plectus sambesii</name>
    <dbReference type="NCBI Taxonomy" id="2011161"/>
    <lineage>
        <taxon>Eukaryota</taxon>
        <taxon>Metazoa</taxon>
        <taxon>Ecdysozoa</taxon>
        <taxon>Nematoda</taxon>
        <taxon>Chromadorea</taxon>
        <taxon>Plectida</taxon>
        <taxon>Plectina</taxon>
        <taxon>Plectoidea</taxon>
        <taxon>Plectidae</taxon>
        <taxon>Plectus</taxon>
    </lineage>
</organism>
<evidence type="ECO:0000256" key="1">
    <source>
        <dbReference type="SAM" id="MobiDB-lite"/>
    </source>
</evidence>
<reference evidence="3" key="1">
    <citation type="submission" date="2022-11" db="UniProtKB">
        <authorList>
            <consortium name="WormBaseParasite"/>
        </authorList>
    </citation>
    <scope>IDENTIFICATION</scope>
</reference>